<dbReference type="InParanoid" id="D2V5Y3"/>
<dbReference type="GeneID" id="8861904"/>
<organism evidence="4">
    <name type="scientific">Naegleria gruberi</name>
    <name type="common">Amoeba</name>
    <dbReference type="NCBI Taxonomy" id="5762"/>
    <lineage>
        <taxon>Eukaryota</taxon>
        <taxon>Discoba</taxon>
        <taxon>Heterolobosea</taxon>
        <taxon>Tetramitia</taxon>
        <taxon>Eutetramitia</taxon>
        <taxon>Vahlkampfiidae</taxon>
        <taxon>Naegleria</taxon>
    </lineage>
</organism>
<keyword evidence="2" id="KW-0812">Transmembrane</keyword>
<name>D2V5Y3_NAEGR</name>
<sequence length="391" mass="45703">MALLEGVPIDNGSDDDDIQRASDGDEQSNEQDDLSGPKEVVEIRYASYDGDYWKSRVKLIGIGFLYFVILNSVVLVIGFWACPDIQIFGYEIVNEIFKWMWYMILLVMGFFYVSNVTEQRCLYRELVVVQQKNVQNEEFSVEEFGHVFWIKHFFKKLIESIRGRSFREFSKYYLQDREGTCSELINLLSPRSFKLVENRKRSKKDIFVYFPIYLVGVMSCIETSTTSTAFSYFLNNGIFVIAYYIGLQFTYLDKIEFLQLFGDRIANSNRWKEIRIFEWIGVLISAIALLVVIGLQIFTFITKSGIDILIAYALGYFFFFLFVSIVYISLSHVRKTHYLHMHHYFLFLIIIPLFRSTGYFNIGTLCSGLCLGIFIEGVSRWGMHGILIERR</sequence>
<dbReference type="Proteomes" id="UP000006671">
    <property type="component" value="Unassembled WGS sequence"/>
</dbReference>
<accession>D2V5Y3</accession>
<feature type="transmembrane region" description="Helical" evidence="2">
    <location>
        <begin position="59"/>
        <end position="79"/>
    </location>
</feature>
<feature type="region of interest" description="Disordered" evidence="1">
    <location>
        <begin position="1"/>
        <end position="35"/>
    </location>
</feature>
<feature type="transmembrane region" description="Helical" evidence="2">
    <location>
        <begin position="279"/>
        <end position="302"/>
    </location>
</feature>
<feature type="transmembrane region" description="Helical" evidence="2">
    <location>
        <begin position="230"/>
        <end position="252"/>
    </location>
</feature>
<evidence type="ECO:0000256" key="2">
    <source>
        <dbReference type="SAM" id="Phobius"/>
    </source>
</evidence>
<gene>
    <name evidence="3" type="ORF">NAEGRDRAFT_64243</name>
</gene>
<feature type="transmembrane region" description="Helical" evidence="2">
    <location>
        <begin position="337"/>
        <end position="354"/>
    </location>
</feature>
<evidence type="ECO:0000313" key="3">
    <source>
        <dbReference type="EMBL" id="EFC47879.1"/>
    </source>
</evidence>
<dbReference type="EMBL" id="GG738853">
    <property type="protein sequence ID" value="EFC47879.1"/>
    <property type="molecule type" value="Genomic_DNA"/>
</dbReference>
<feature type="transmembrane region" description="Helical" evidence="2">
    <location>
        <begin position="308"/>
        <end position="330"/>
    </location>
</feature>
<feature type="compositionally biased region" description="Acidic residues" evidence="1">
    <location>
        <begin position="24"/>
        <end position="33"/>
    </location>
</feature>
<keyword evidence="2" id="KW-1133">Transmembrane helix</keyword>
<keyword evidence="4" id="KW-1185">Reference proteome</keyword>
<dbReference type="RefSeq" id="XP_002680623.1">
    <property type="nucleotide sequence ID" value="XM_002680577.1"/>
</dbReference>
<keyword evidence="2" id="KW-0472">Membrane</keyword>
<evidence type="ECO:0000313" key="4">
    <source>
        <dbReference type="Proteomes" id="UP000006671"/>
    </source>
</evidence>
<dbReference type="VEuPathDB" id="AmoebaDB:NAEGRDRAFT_64243"/>
<protein>
    <submittedName>
        <fullName evidence="3">Predicted protein</fullName>
    </submittedName>
</protein>
<evidence type="ECO:0000256" key="1">
    <source>
        <dbReference type="SAM" id="MobiDB-lite"/>
    </source>
</evidence>
<dbReference type="AlphaFoldDB" id="D2V5Y3"/>
<dbReference type="KEGG" id="ngr:NAEGRDRAFT_64243"/>
<feature type="transmembrane region" description="Helical" evidence="2">
    <location>
        <begin position="99"/>
        <end position="117"/>
    </location>
</feature>
<proteinExistence type="predicted"/>
<reference evidence="3 4" key="1">
    <citation type="journal article" date="2010" name="Cell">
        <title>The genome of Naegleria gruberi illuminates early eukaryotic versatility.</title>
        <authorList>
            <person name="Fritz-Laylin L.K."/>
            <person name="Prochnik S.E."/>
            <person name="Ginger M.L."/>
            <person name="Dacks J.B."/>
            <person name="Carpenter M.L."/>
            <person name="Field M.C."/>
            <person name="Kuo A."/>
            <person name="Paredez A."/>
            <person name="Chapman J."/>
            <person name="Pham J."/>
            <person name="Shu S."/>
            <person name="Neupane R."/>
            <person name="Cipriano M."/>
            <person name="Mancuso J."/>
            <person name="Tu H."/>
            <person name="Salamov A."/>
            <person name="Lindquist E."/>
            <person name="Shapiro H."/>
            <person name="Lucas S."/>
            <person name="Grigoriev I.V."/>
            <person name="Cande W.Z."/>
            <person name="Fulton C."/>
            <person name="Rokhsar D.S."/>
            <person name="Dawson S.C."/>
        </authorList>
    </citation>
    <scope>NUCLEOTIDE SEQUENCE [LARGE SCALE GENOMIC DNA]</scope>
    <source>
        <strain evidence="3 4">NEG-M</strain>
    </source>
</reference>
<feature type="transmembrane region" description="Helical" evidence="2">
    <location>
        <begin position="206"/>
        <end position="224"/>
    </location>
</feature>
<dbReference type="OrthoDB" id="441660at2759"/>